<protein>
    <recommendedName>
        <fullName evidence="4">Small ribosomal subunit protein uS7 domain-containing protein</fullName>
    </recommendedName>
</protein>
<evidence type="ECO:0000313" key="6">
    <source>
        <dbReference type="Proteomes" id="UP001187531"/>
    </source>
</evidence>
<proteinExistence type="inferred from homology"/>
<keyword evidence="2" id="KW-0689">Ribosomal protein</keyword>
<dbReference type="EMBL" id="JAVRJZ010000020">
    <property type="protein sequence ID" value="KAK2706156.1"/>
    <property type="molecule type" value="Genomic_DNA"/>
</dbReference>
<sequence>MSSLYIKVLGNGISKSLVAKERSKIIVLRSYSRYAPFYEEAITDHEELEKINQGQRPKPIGVKAAESDQTSLLFYDETLRKFTNYVMREGMKETAQHLMNRTFMKIKQIQLTKFLDAQTQEEREAIELNPLTVFHRAVRNCTPILELTPIKRGGQTYQVPVAVTEKKANFIAMNWLIDAGKDKDRTKRFYDQLATELVNAYNGEGRVVRRKIDLHKQCEANKAYAHYRWG</sequence>
<name>A0AA88HI97_ARTSF</name>
<dbReference type="CDD" id="cd14870">
    <property type="entry name" value="uS7_Mitochondria_Mammalian"/>
    <property type="match status" value="1"/>
</dbReference>
<dbReference type="GO" id="GO:0005840">
    <property type="term" value="C:ribosome"/>
    <property type="evidence" value="ECO:0007669"/>
    <property type="project" value="UniProtKB-KW"/>
</dbReference>
<dbReference type="InterPro" id="IPR023798">
    <property type="entry name" value="Ribosomal_uS7_dom"/>
</dbReference>
<gene>
    <name evidence="5" type="ORF">QYM36_016252</name>
</gene>
<keyword evidence="3" id="KW-0687">Ribonucleoprotein</keyword>
<evidence type="ECO:0000256" key="3">
    <source>
        <dbReference type="ARBA" id="ARBA00023274"/>
    </source>
</evidence>
<dbReference type="AlphaFoldDB" id="A0AA88HI97"/>
<comment type="similarity">
    <text evidence="1">Belongs to the universal ribosomal protein uS7 family.</text>
</comment>
<dbReference type="GO" id="GO:0006412">
    <property type="term" value="P:translation"/>
    <property type="evidence" value="ECO:0007669"/>
    <property type="project" value="InterPro"/>
</dbReference>
<keyword evidence="6" id="KW-1185">Reference proteome</keyword>
<dbReference type="InterPro" id="IPR036823">
    <property type="entry name" value="Ribosomal_uS7_dom_sf"/>
</dbReference>
<dbReference type="SUPFAM" id="SSF47973">
    <property type="entry name" value="Ribosomal protein S7"/>
    <property type="match status" value="1"/>
</dbReference>
<reference evidence="5" key="1">
    <citation type="submission" date="2023-07" db="EMBL/GenBank/DDBJ databases">
        <title>Chromosome-level genome assembly of Artemia franciscana.</title>
        <authorList>
            <person name="Jo E."/>
        </authorList>
    </citation>
    <scope>NUCLEOTIDE SEQUENCE</scope>
    <source>
        <tissue evidence="5">Whole body</tissue>
    </source>
</reference>
<dbReference type="Pfam" id="PF00177">
    <property type="entry name" value="Ribosomal_S7"/>
    <property type="match status" value="1"/>
</dbReference>
<evidence type="ECO:0000259" key="4">
    <source>
        <dbReference type="Pfam" id="PF00177"/>
    </source>
</evidence>
<accession>A0AA88HI97</accession>
<dbReference type="Proteomes" id="UP001187531">
    <property type="component" value="Unassembled WGS sequence"/>
</dbReference>
<organism evidence="5 6">
    <name type="scientific">Artemia franciscana</name>
    <name type="common">Brine shrimp</name>
    <name type="synonym">Artemia sanfranciscana</name>
    <dbReference type="NCBI Taxonomy" id="6661"/>
    <lineage>
        <taxon>Eukaryota</taxon>
        <taxon>Metazoa</taxon>
        <taxon>Ecdysozoa</taxon>
        <taxon>Arthropoda</taxon>
        <taxon>Crustacea</taxon>
        <taxon>Branchiopoda</taxon>
        <taxon>Anostraca</taxon>
        <taxon>Artemiidae</taxon>
        <taxon>Artemia</taxon>
    </lineage>
</organism>
<dbReference type="PIRSF" id="PIRSF002122">
    <property type="entry name" value="RPS7p_RPS7a_RPS5e_RPS7o"/>
    <property type="match status" value="1"/>
</dbReference>
<feature type="domain" description="Small ribosomal subunit protein uS7" evidence="4">
    <location>
        <begin position="73"/>
        <end position="222"/>
    </location>
</feature>
<dbReference type="InterPro" id="IPR000235">
    <property type="entry name" value="Ribosomal_uS7"/>
</dbReference>
<evidence type="ECO:0000313" key="5">
    <source>
        <dbReference type="EMBL" id="KAK2706156.1"/>
    </source>
</evidence>
<comment type="caution">
    <text evidence="5">The sequence shown here is derived from an EMBL/GenBank/DDBJ whole genome shotgun (WGS) entry which is preliminary data.</text>
</comment>
<dbReference type="PANTHER" id="PTHR11205">
    <property type="entry name" value="RIBOSOMAL PROTEIN S7"/>
    <property type="match status" value="1"/>
</dbReference>
<evidence type="ECO:0000256" key="2">
    <source>
        <dbReference type="ARBA" id="ARBA00022980"/>
    </source>
</evidence>
<dbReference type="Gene3D" id="1.10.455.10">
    <property type="entry name" value="Ribosomal protein S7 domain"/>
    <property type="match status" value="1"/>
</dbReference>
<evidence type="ECO:0000256" key="1">
    <source>
        <dbReference type="ARBA" id="ARBA00007151"/>
    </source>
</evidence>
<dbReference type="GO" id="GO:1990904">
    <property type="term" value="C:ribonucleoprotein complex"/>
    <property type="evidence" value="ECO:0007669"/>
    <property type="project" value="UniProtKB-KW"/>
</dbReference>